<evidence type="ECO:0000313" key="3">
    <source>
        <dbReference type="Proteomes" id="UP000193642"/>
    </source>
</evidence>
<reference evidence="2 3" key="1">
    <citation type="submission" date="2016-07" db="EMBL/GenBank/DDBJ databases">
        <title>Pervasive Adenine N6-methylation of Active Genes in Fungi.</title>
        <authorList>
            <consortium name="DOE Joint Genome Institute"/>
            <person name="Mondo S.J."/>
            <person name="Dannebaum R.O."/>
            <person name="Kuo R.C."/>
            <person name="Labutti K."/>
            <person name="Haridas S."/>
            <person name="Kuo A."/>
            <person name="Salamov A."/>
            <person name="Ahrendt S.R."/>
            <person name="Lipzen A."/>
            <person name="Sullivan W."/>
            <person name="Andreopoulos W.B."/>
            <person name="Clum A."/>
            <person name="Lindquist E."/>
            <person name="Daum C."/>
            <person name="Ramamoorthy G.K."/>
            <person name="Gryganskyi A."/>
            <person name="Culley D."/>
            <person name="Magnuson J.K."/>
            <person name="James T.Y."/>
            <person name="O'Malley M.A."/>
            <person name="Stajich J.E."/>
            <person name="Spatafora J.W."/>
            <person name="Visel A."/>
            <person name="Grigoriev I.V."/>
        </authorList>
    </citation>
    <scope>NUCLEOTIDE SEQUENCE [LARGE SCALE GENOMIC DNA]</scope>
    <source>
        <strain evidence="2 3">JEL800</strain>
    </source>
</reference>
<dbReference type="AlphaFoldDB" id="A0A1Y2D3H8"/>
<proteinExistence type="predicted"/>
<evidence type="ECO:0008006" key="4">
    <source>
        <dbReference type="Google" id="ProtNLM"/>
    </source>
</evidence>
<protein>
    <recommendedName>
        <fullName evidence="4">RRM domain-containing protein</fullName>
    </recommendedName>
</protein>
<organism evidence="2 3">
    <name type="scientific">Rhizoclosmatium globosum</name>
    <dbReference type="NCBI Taxonomy" id="329046"/>
    <lineage>
        <taxon>Eukaryota</taxon>
        <taxon>Fungi</taxon>
        <taxon>Fungi incertae sedis</taxon>
        <taxon>Chytridiomycota</taxon>
        <taxon>Chytridiomycota incertae sedis</taxon>
        <taxon>Chytridiomycetes</taxon>
        <taxon>Chytridiales</taxon>
        <taxon>Chytriomycetaceae</taxon>
        <taxon>Rhizoclosmatium</taxon>
    </lineage>
</organism>
<dbReference type="CDD" id="cd00590">
    <property type="entry name" value="RRM_SF"/>
    <property type="match status" value="1"/>
</dbReference>
<dbReference type="InterPro" id="IPR035979">
    <property type="entry name" value="RBD_domain_sf"/>
</dbReference>
<dbReference type="InterPro" id="IPR036265">
    <property type="entry name" value="HIT-like_sf"/>
</dbReference>
<keyword evidence="3" id="KW-1185">Reference proteome</keyword>
<dbReference type="SUPFAM" id="SSF54197">
    <property type="entry name" value="HIT-like"/>
    <property type="match status" value="1"/>
</dbReference>
<dbReference type="GO" id="GO:0003676">
    <property type="term" value="F:nucleic acid binding"/>
    <property type="evidence" value="ECO:0007669"/>
    <property type="project" value="InterPro"/>
</dbReference>
<gene>
    <name evidence="2" type="ORF">BCR33DRAFT_845074</name>
</gene>
<evidence type="ECO:0000256" key="1">
    <source>
        <dbReference type="SAM" id="MobiDB-lite"/>
    </source>
</evidence>
<sequence>MGGAPYLTETVDIPFPQFSADGKRVNELFAKVIAQKLEDYRIKITPSQTGFTLGVKGLPAQVESPPPRSDANDPKRGPRSFAFCLSCEPEKASIAECNYEGGEEKRGPPGGLPANLRRLTASNCLLKHHPQLMTAFTDSWLDAQARPLIIVTPKRHVGGMEEMNETEIADLWCVVGSVIKQFGGSGPEPRFKEIVLNAGKFRNIAHAHVKVWFEDEPFLDQVERCWSTDERTLFEQLHELRRLMKLPREDALRKEMGGDLTNVRIFVKGTFRSHDRTELLSKFSQFGAVSSVELLGADGTEGVVVSMQHGEDAIQAIIALNLTRFGRNIMCKVKVAAGLK</sequence>
<dbReference type="Proteomes" id="UP000193642">
    <property type="component" value="Unassembled WGS sequence"/>
</dbReference>
<dbReference type="InterPro" id="IPR012677">
    <property type="entry name" value="Nucleotide-bd_a/b_plait_sf"/>
</dbReference>
<dbReference type="EMBL" id="MCGO01000001">
    <property type="protein sequence ID" value="ORY53849.1"/>
    <property type="molecule type" value="Genomic_DNA"/>
</dbReference>
<dbReference type="SUPFAM" id="SSF54928">
    <property type="entry name" value="RNA-binding domain, RBD"/>
    <property type="match status" value="1"/>
</dbReference>
<dbReference type="Gene3D" id="3.30.428.10">
    <property type="entry name" value="HIT-like"/>
    <property type="match status" value="1"/>
</dbReference>
<dbReference type="Gene3D" id="3.30.70.330">
    <property type="match status" value="1"/>
</dbReference>
<accession>A0A1Y2D3H8</accession>
<evidence type="ECO:0000313" key="2">
    <source>
        <dbReference type="EMBL" id="ORY53849.1"/>
    </source>
</evidence>
<name>A0A1Y2D3H8_9FUNG</name>
<dbReference type="OrthoDB" id="9973008at2759"/>
<comment type="caution">
    <text evidence="2">The sequence shown here is derived from an EMBL/GenBank/DDBJ whole genome shotgun (WGS) entry which is preliminary data.</text>
</comment>
<feature type="region of interest" description="Disordered" evidence="1">
    <location>
        <begin position="57"/>
        <end position="76"/>
    </location>
</feature>